<protein>
    <submittedName>
        <fullName evidence="1">Uncharacterized protein</fullName>
    </submittedName>
</protein>
<evidence type="ECO:0000313" key="2">
    <source>
        <dbReference type="Proteomes" id="UP000499080"/>
    </source>
</evidence>
<organism evidence="1 2">
    <name type="scientific">Araneus ventricosus</name>
    <name type="common">Orbweaver spider</name>
    <name type="synonym">Epeira ventricosa</name>
    <dbReference type="NCBI Taxonomy" id="182803"/>
    <lineage>
        <taxon>Eukaryota</taxon>
        <taxon>Metazoa</taxon>
        <taxon>Ecdysozoa</taxon>
        <taxon>Arthropoda</taxon>
        <taxon>Chelicerata</taxon>
        <taxon>Arachnida</taxon>
        <taxon>Araneae</taxon>
        <taxon>Araneomorphae</taxon>
        <taxon>Entelegynae</taxon>
        <taxon>Araneoidea</taxon>
        <taxon>Araneidae</taxon>
        <taxon>Araneus</taxon>
    </lineage>
</organism>
<comment type="caution">
    <text evidence="1">The sequence shown here is derived from an EMBL/GenBank/DDBJ whole genome shotgun (WGS) entry which is preliminary data.</text>
</comment>
<dbReference type="Proteomes" id="UP000499080">
    <property type="component" value="Unassembled WGS sequence"/>
</dbReference>
<dbReference type="AlphaFoldDB" id="A0A4Y2QJL5"/>
<reference evidence="1 2" key="1">
    <citation type="journal article" date="2019" name="Sci. Rep.">
        <title>Orb-weaving spider Araneus ventricosus genome elucidates the spidroin gene catalogue.</title>
        <authorList>
            <person name="Kono N."/>
            <person name="Nakamura H."/>
            <person name="Ohtoshi R."/>
            <person name="Moran D.A.P."/>
            <person name="Shinohara A."/>
            <person name="Yoshida Y."/>
            <person name="Fujiwara M."/>
            <person name="Mori M."/>
            <person name="Tomita M."/>
            <person name="Arakawa K."/>
        </authorList>
    </citation>
    <scope>NUCLEOTIDE SEQUENCE [LARGE SCALE GENOMIC DNA]</scope>
</reference>
<keyword evidence="2" id="KW-1185">Reference proteome</keyword>
<proteinExistence type="predicted"/>
<gene>
    <name evidence="1" type="ORF">AVEN_169190_1</name>
</gene>
<evidence type="ECO:0000313" key="1">
    <source>
        <dbReference type="EMBL" id="GBN63514.1"/>
    </source>
</evidence>
<name>A0A4Y2QJL5_ARAVE</name>
<accession>A0A4Y2QJL5</accession>
<sequence>MIMRKLTDETRILECNPLRSSGDLQSAMTFGQDVLGIFRGREVLVIWSMAEAGMKAGGLSRLKWWNSSWSRSQSGAGCRQWVEVKANRNASTNVYPSGLLFWHGISLSQLLAIFKITLSLRAKRVSSQLANYGIHPANHFGQHSFVHVNFNLTADHGLTMAGE</sequence>
<dbReference type="EMBL" id="BGPR01014058">
    <property type="protein sequence ID" value="GBN63514.1"/>
    <property type="molecule type" value="Genomic_DNA"/>
</dbReference>